<dbReference type="UniPathway" id="UPA00094"/>
<dbReference type="GO" id="GO:0009317">
    <property type="term" value="C:acetyl-CoA carboxylase complex"/>
    <property type="evidence" value="ECO:0007669"/>
    <property type="project" value="InterPro"/>
</dbReference>
<evidence type="ECO:0000256" key="2">
    <source>
        <dbReference type="ARBA" id="ARBA00017562"/>
    </source>
</evidence>
<keyword evidence="4" id="KW-0276">Fatty acid metabolism</keyword>
<keyword evidence="4" id="KW-0443">Lipid metabolism</keyword>
<comment type="pathway">
    <text evidence="4">Lipid metabolism; fatty acid biosynthesis.</text>
</comment>
<comment type="caution">
    <text evidence="6">The sequence shown here is derived from an EMBL/GenBank/DDBJ whole genome shotgun (WGS) entry which is preliminary data.</text>
</comment>
<keyword evidence="4" id="KW-0444">Lipid biosynthesis</keyword>
<dbReference type="PRINTS" id="PR01071">
    <property type="entry name" value="ACOABIOTINCC"/>
</dbReference>
<dbReference type="CDD" id="cd06850">
    <property type="entry name" value="biotinyl_domain"/>
    <property type="match status" value="1"/>
</dbReference>
<dbReference type="InterPro" id="IPR000089">
    <property type="entry name" value="Biotin_lipoyl"/>
</dbReference>
<dbReference type="InterPro" id="IPR001249">
    <property type="entry name" value="AcCoA_biotinCC"/>
</dbReference>
<keyword evidence="3 4" id="KW-0092">Biotin</keyword>
<name>A0A554XQ00_9BURK</name>
<gene>
    <name evidence="6" type="primary">accB</name>
    <name evidence="6" type="ORF">Tfont_00562</name>
</gene>
<dbReference type="Gene3D" id="2.40.50.100">
    <property type="match status" value="1"/>
</dbReference>
<dbReference type="InterPro" id="IPR011053">
    <property type="entry name" value="Single_hybrid_motif"/>
</dbReference>
<dbReference type="PANTHER" id="PTHR45266:SF3">
    <property type="entry name" value="OXALOACETATE DECARBOXYLASE ALPHA CHAIN"/>
    <property type="match status" value="1"/>
</dbReference>
<dbReference type="AlphaFoldDB" id="A0A554XQ00"/>
<dbReference type="NCBIfam" id="TIGR00531">
    <property type="entry name" value="BCCP"/>
    <property type="match status" value="1"/>
</dbReference>
<evidence type="ECO:0000256" key="3">
    <source>
        <dbReference type="ARBA" id="ARBA00023267"/>
    </source>
</evidence>
<evidence type="ECO:0000256" key="1">
    <source>
        <dbReference type="ARBA" id="ARBA00003761"/>
    </source>
</evidence>
<evidence type="ECO:0000313" key="7">
    <source>
        <dbReference type="Proteomes" id="UP000316388"/>
    </source>
</evidence>
<evidence type="ECO:0000313" key="6">
    <source>
        <dbReference type="EMBL" id="TSE37909.1"/>
    </source>
</evidence>
<feature type="domain" description="Lipoyl-binding" evidence="5">
    <location>
        <begin position="75"/>
        <end position="151"/>
    </location>
</feature>
<dbReference type="PANTHER" id="PTHR45266">
    <property type="entry name" value="OXALOACETATE DECARBOXYLASE ALPHA CHAIN"/>
    <property type="match status" value="1"/>
</dbReference>
<keyword evidence="4" id="KW-0275">Fatty acid biosynthesis</keyword>
<reference evidence="6 7" key="1">
    <citation type="submission" date="2019-07" db="EMBL/GenBank/DDBJ databases">
        <title>Tepidimonas fonticaldi AT-A2 draft genome.</title>
        <authorList>
            <person name="Da Costa M.S."/>
            <person name="Froufe H.J.C."/>
            <person name="Egas C."/>
            <person name="Albuquerque L."/>
        </authorList>
    </citation>
    <scope>NUCLEOTIDE SEQUENCE [LARGE SCALE GENOMIC DNA]</scope>
    <source>
        <strain evidence="6 7">AT-A2</strain>
    </source>
</reference>
<protein>
    <recommendedName>
        <fullName evidence="2 4">Biotin carboxyl carrier protein of acetyl-CoA carboxylase</fullName>
    </recommendedName>
</protein>
<dbReference type="PROSITE" id="PS50968">
    <property type="entry name" value="BIOTINYL_LIPOYL"/>
    <property type="match status" value="1"/>
</dbReference>
<dbReference type="FunFam" id="2.40.50.100:FF:000003">
    <property type="entry name" value="Acetyl-CoA carboxylase biotin carboxyl carrier protein"/>
    <property type="match status" value="1"/>
</dbReference>
<organism evidence="6 7">
    <name type="scientific">Tepidimonas fonticaldi</name>
    <dbReference type="NCBI Taxonomy" id="1101373"/>
    <lineage>
        <taxon>Bacteria</taxon>
        <taxon>Pseudomonadati</taxon>
        <taxon>Pseudomonadota</taxon>
        <taxon>Betaproteobacteria</taxon>
        <taxon>Burkholderiales</taxon>
        <taxon>Tepidimonas</taxon>
    </lineage>
</organism>
<evidence type="ECO:0000259" key="5">
    <source>
        <dbReference type="PROSITE" id="PS50968"/>
    </source>
</evidence>
<dbReference type="GO" id="GO:0003989">
    <property type="term" value="F:acetyl-CoA carboxylase activity"/>
    <property type="evidence" value="ECO:0007669"/>
    <property type="project" value="InterPro"/>
</dbReference>
<dbReference type="GO" id="GO:0006633">
    <property type="term" value="P:fatty acid biosynthetic process"/>
    <property type="evidence" value="ECO:0007669"/>
    <property type="project" value="UniProtKB-UniPathway"/>
</dbReference>
<accession>A0A554XQ00</accession>
<dbReference type="RefSeq" id="WP_143968306.1">
    <property type="nucleotide sequence ID" value="NZ_VJOO01000003.1"/>
</dbReference>
<dbReference type="EMBL" id="VJOO01000003">
    <property type="protein sequence ID" value="TSE37909.1"/>
    <property type="molecule type" value="Genomic_DNA"/>
</dbReference>
<sequence>MDLRKLKTLIDLVSESNVSELEITEAEGKVRIVKAAPAAPVMMPVAAPAVAAPITLTAPAPAEAAAAPAPAEIQGHVIKSPMVGTFYRAPSPGAKPFVEVGQAVKEGEPVCIIEAMKILNEIEADRAGVIKEILVENGQAVEYGQPLFVLA</sequence>
<evidence type="ECO:0000256" key="4">
    <source>
        <dbReference type="RuleBase" id="RU364072"/>
    </source>
</evidence>
<comment type="function">
    <text evidence="1 4">This protein is a component of the acetyl coenzyme A carboxylase complex; first, biotin carboxylase catalyzes the carboxylation of the carrier protein and then the transcarboxylase transfers the carboxyl group to form malonyl-CoA.</text>
</comment>
<dbReference type="Pfam" id="PF00364">
    <property type="entry name" value="Biotin_lipoyl"/>
    <property type="match status" value="1"/>
</dbReference>
<dbReference type="Proteomes" id="UP000316388">
    <property type="component" value="Unassembled WGS sequence"/>
</dbReference>
<dbReference type="InterPro" id="IPR050709">
    <property type="entry name" value="Biotin_Carboxyl_Carrier/Decarb"/>
</dbReference>
<dbReference type="SUPFAM" id="SSF51230">
    <property type="entry name" value="Single hybrid motif"/>
    <property type="match status" value="1"/>
</dbReference>
<proteinExistence type="predicted"/>